<gene>
    <name evidence="2" type="ORF">P5673_020749</name>
</gene>
<feature type="region of interest" description="Disordered" evidence="1">
    <location>
        <begin position="28"/>
        <end position="65"/>
    </location>
</feature>
<dbReference type="EMBL" id="JARQWQ010000051">
    <property type="protein sequence ID" value="KAK2557257.1"/>
    <property type="molecule type" value="Genomic_DNA"/>
</dbReference>
<protein>
    <submittedName>
        <fullName evidence="2">Cornifelin-like protein</fullName>
    </submittedName>
</protein>
<organism evidence="2 3">
    <name type="scientific">Acropora cervicornis</name>
    <name type="common">Staghorn coral</name>
    <dbReference type="NCBI Taxonomy" id="6130"/>
    <lineage>
        <taxon>Eukaryota</taxon>
        <taxon>Metazoa</taxon>
        <taxon>Cnidaria</taxon>
        <taxon>Anthozoa</taxon>
        <taxon>Hexacorallia</taxon>
        <taxon>Scleractinia</taxon>
        <taxon>Astrocoeniina</taxon>
        <taxon>Acroporidae</taxon>
        <taxon>Acropora</taxon>
    </lineage>
</organism>
<name>A0AAD9Q9Q0_ACRCE</name>
<proteinExistence type="predicted"/>
<reference evidence="2" key="1">
    <citation type="journal article" date="2023" name="G3 (Bethesda)">
        <title>Whole genome assembly and annotation of the endangered Caribbean coral Acropora cervicornis.</title>
        <authorList>
            <person name="Selwyn J.D."/>
            <person name="Vollmer S.V."/>
        </authorList>
    </citation>
    <scope>NUCLEOTIDE SEQUENCE</scope>
    <source>
        <strain evidence="2">K2</strain>
    </source>
</reference>
<feature type="compositionally biased region" description="Pro residues" evidence="1">
    <location>
        <begin position="55"/>
        <end position="65"/>
    </location>
</feature>
<sequence length="376" mass="42001">MCEVSAEIDRNLELRMNTNGCKESSIMHSNKIASQEPPVQQVPEDEEPGSSALPPYQPPEGTYPPPIAAQPTAFQSTSTTVVVTQPSTMVVQQQQPRPWSSGLCGCFEDCGICKDSYFVRIVYLWNDLPLSIRQTPSVKSRRKCYADFINNISGDQRKLFAATKKLLNSPAETPFPPHSEKVAADQIQSYLNERGLFPSTQSTNRQHHSTETVLLKVKNDNLMNMEDQRVTLLVLLDLSAAFDTVDHGILLDRLQFEFGISGSALNCNESYPSNRTQRISIDGILSNIFNLKSGIPQGFAGLFCEERLLCDISYRMGEGCCLPYLCKMDMVLAGLRIKLRTQENIQGSVLDDYLCSTCCTRIVLCQMARELRHIGK</sequence>
<comment type="caution">
    <text evidence="2">The sequence shown here is derived from an EMBL/GenBank/DDBJ whole genome shotgun (WGS) entry which is preliminary data.</text>
</comment>
<reference evidence="2" key="2">
    <citation type="journal article" date="2023" name="Science">
        <title>Genomic signatures of disease resistance in endangered staghorn corals.</title>
        <authorList>
            <person name="Vollmer S.V."/>
            <person name="Selwyn J.D."/>
            <person name="Despard B.A."/>
            <person name="Roesel C.L."/>
        </authorList>
    </citation>
    <scope>NUCLEOTIDE SEQUENCE</scope>
    <source>
        <strain evidence="2">K2</strain>
    </source>
</reference>
<dbReference type="Proteomes" id="UP001249851">
    <property type="component" value="Unassembled WGS sequence"/>
</dbReference>
<keyword evidence="3" id="KW-1185">Reference proteome</keyword>
<evidence type="ECO:0000313" key="2">
    <source>
        <dbReference type="EMBL" id="KAK2557257.1"/>
    </source>
</evidence>
<dbReference type="AlphaFoldDB" id="A0AAD9Q9Q0"/>
<dbReference type="PANTHER" id="PTHR33332">
    <property type="entry name" value="REVERSE TRANSCRIPTASE DOMAIN-CONTAINING PROTEIN"/>
    <property type="match status" value="1"/>
</dbReference>
<evidence type="ECO:0000313" key="3">
    <source>
        <dbReference type="Proteomes" id="UP001249851"/>
    </source>
</evidence>
<accession>A0AAD9Q9Q0</accession>
<evidence type="ECO:0000256" key="1">
    <source>
        <dbReference type="SAM" id="MobiDB-lite"/>
    </source>
</evidence>